<gene>
    <name evidence="1" type="ORF">QQS35_08860</name>
</gene>
<keyword evidence="2" id="KW-1185">Reference proteome</keyword>
<proteinExistence type="predicted"/>
<sequence>MSSLYSRARTHGDPVFWSTLDVRKDFKLQQHEFTEHYRILDPENYRINMGLDETAMRNAFYQIIDGEEQAQNENII</sequence>
<accession>A0ABT7L3W4</accession>
<dbReference type="Proteomes" id="UP001235343">
    <property type="component" value="Unassembled WGS sequence"/>
</dbReference>
<evidence type="ECO:0000313" key="1">
    <source>
        <dbReference type="EMBL" id="MDL4840554.1"/>
    </source>
</evidence>
<evidence type="ECO:0000313" key="2">
    <source>
        <dbReference type="Proteomes" id="UP001235343"/>
    </source>
</evidence>
<organism evidence="1 2">
    <name type="scientific">Aquibacillus rhizosphaerae</name>
    <dbReference type="NCBI Taxonomy" id="3051431"/>
    <lineage>
        <taxon>Bacteria</taxon>
        <taxon>Bacillati</taxon>
        <taxon>Bacillota</taxon>
        <taxon>Bacilli</taxon>
        <taxon>Bacillales</taxon>
        <taxon>Bacillaceae</taxon>
        <taxon>Aquibacillus</taxon>
    </lineage>
</organism>
<name>A0ABT7L3W4_9BACI</name>
<dbReference type="RefSeq" id="WP_285931633.1">
    <property type="nucleotide sequence ID" value="NZ_JASTZU010000031.1"/>
</dbReference>
<comment type="caution">
    <text evidence="1">The sequence shown here is derived from an EMBL/GenBank/DDBJ whole genome shotgun (WGS) entry which is preliminary data.</text>
</comment>
<dbReference type="EMBL" id="JASTZU010000031">
    <property type="protein sequence ID" value="MDL4840554.1"/>
    <property type="molecule type" value="Genomic_DNA"/>
</dbReference>
<reference evidence="1 2" key="1">
    <citation type="submission" date="2023-06" db="EMBL/GenBank/DDBJ databases">
        <title>Aquibacillus rhizosphaerae LR5S19.</title>
        <authorList>
            <person name="Sun J.-Q."/>
        </authorList>
    </citation>
    <scope>NUCLEOTIDE SEQUENCE [LARGE SCALE GENOMIC DNA]</scope>
    <source>
        <strain evidence="1 2">LR5S19</strain>
    </source>
</reference>
<protein>
    <submittedName>
        <fullName evidence="1">Uncharacterized protein</fullName>
    </submittedName>
</protein>